<dbReference type="InterPro" id="IPR006026">
    <property type="entry name" value="Peptidase_Metallo"/>
</dbReference>
<feature type="region of interest" description="Disordered" evidence="1">
    <location>
        <begin position="1"/>
        <end position="24"/>
    </location>
</feature>
<dbReference type="RefSeq" id="WP_096892476.1">
    <property type="nucleotide sequence ID" value="NZ_BAOS01000002.1"/>
</dbReference>
<name>A0A286TTX8_9BACT</name>
<dbReference type="GO" id="GO:0006508">
    <property type="term" value="P:proteolysis"/>
    <property type="evidence" value="ECO:0007669"/>
    <property type="project" value="InterPro"/>
</dbReference>
<dbReference type="AlphaFoldDB" id="A0A286TTX8"/>
<dbReference type="EMBL" id="BAOS01000002">
    <property type="protein sequence ID" value="GAX59337.1"/>
    <property type="molecule type" value="Genomic_DNA"/>
</dbReference>
<dbReference type="GO" id="GO:0004222">
    <property type="term" value="F:metalloendopeptidase activity"/>
    <property type="evidence" value="ECO:0007669"/>
    <property type="project" value="InterPro"/>
</dbReference>
<reference evidence="3 4" key="1">
    <citation type="journal article" date="2017" name="Environ. Microbiol. Rep.">
        <title>Genetic diversity of marine anaerobic ammonium-oxidizing bacteria as revealed by genomic and proteomic analyses of 'Candidatus Scalindua japonica'.</title>
        <authorList>
            <person name="Oshiki M."/>
            <person name="Mizuto K."/>
            <person name="Kimura Z."/>
            <person name="Kindaichi T."/>
            <person name="Satoh H."/>
            <person name="Okabe S."/>
        </authorList>
    </citation>
    <scope>NUCLEOTIDE SEQUENCE [LARGE SCALE GENOMIC DNA]</scope>
    <source>
        <strain evidence="4">husup-a2</strain>
    </source>
</reference>
<dbReference type="Proteomes" id="UP000218542">
    <property type="component" value="Unassembled WGS sequence"/>
</dbReference>
<dbReference type="Gene3D" id="3.40.390.10">
    <property type="entry name" value="Collagenase (Catalytic Domain)"/>
    <property type="match status" value="1"/>
</dbReference>
<dbReference type="InterPro" id="IPR001506">
    <property type="entry name" value="Peptidase_M12A"/>
</dbReference>
<evidence type="ECO:0000256" key="1">
    <source>
        <dbReference type="SAM" id="MobiDB-lite"/>
    </source>
</evidence>
<organism evidence="3 4">
    <name type="scientific">Candidatus Scalindua japonica</name>
    <dbReference type="NCBI Taxonomy" id="1284222"/>
    <lineage>
        <taxon>Bacteria</taxon>
        <taxon>Pseudomonadati</taxon>
        <taxon>Planctomycetota</taxon>
        <taxon>Candidatus Brocadiia</taxon>
        <taxon>Candidatus Brocadiales</taxon>
        <taxon>Candidatus Scalinduaceae</taxon>
        <taxon>Candidatus Scalindua</taxon>
    </lineage>
</organism>
<dbReference type="OrthoDB" id="733404at2"/>
<keyword evidence="4" id="KW-1185">Reference proteome</keyword>
<dbReference type="SMART" id="SM00235">
    <property type="entry name" value="ZnMc"/>
    <property type="match status" value="1"/>
</dbReference>
<dbReference type="GO" id="GO:0008270">
    <property type="term" value="F:zinc ion binding"/>
    <property type="evidence" value="ECO:0007669"/>
    <property type="project" value="InterPro"/>
</dbReference>
<evidence type="ECO:0000259" key="2">
    <source>
        <dbReference type="SMART" id="SM00235"/>
    </source>
</evidence>
<dbReference type="PANTHER" id="PTHR10127:SF850">
    <property type="entry name" value="METALLOENDOPEPTIDASE"/>
    <property type="match status" value="1"/>
</dbReference>
<feature type="compositionally biased region" description="Basic and acidic residues" evidence="1">
    <location>
        <begin position="12"/>
        <end position="24"/>
    </location>
</feature>
<dbReference type="InterPro" id="IPR024079">
    <property type="entry name" value="MetalloPept_cat_dom_sf"/>
</dbReference>
<gene>
    <name evidence="3" type="ORF">SCALIN_C02_0016</name>
</gene>
<proteinExistence type="predicted"/>
<dbReference type="PANTHER" id="PTHR10127">
    <property type="entry name" value="DISCOIDIN, CUB, EGF, LAMININ , AND ZINC METALLOPROTEASE DOMAIN CONTAINING"/>
    <property type="match status" value="1"/>
</dbReference>
<feature type="domain" description="Peptidase metallopeptidase" evidence="2">
    <location>
        <begin position="55"/>
        <end position="220"/>
    </location>
</feature>
<dbReference type="SUPFAM" id="SSF55486">
    <property type="entry name" value="Metalloproteases ('zincins'), catalytic domain"/>
    <property type="match status" value="1"/>
</dbReference>
<comment type="caution">
    <text evidence="3">The sequence shown here is derived from an EMBL/GenBank/DDBJ whole genome shotgun (WGS) entry which is preliminary data.</text>
</comment>
<feature type="compositionally biased region" description="Basic residues" evidence="1">
    <location>
        <begin position="1"/>
        <end position="10"/>
    </location>
</feature>
<dbReference type="Pfam" id="PF01400">
    <property type="entry name" value="Astacin"/>
    <property type="match status" value="1"/>
</dbReference>
<accession>A0A286TTX8</accession>
<protein>
    <submittedName>
        <fullName evidence="3">Matrixin family</fullName>
    </submittedName>
</protein>
<evidence type="ECO:0000313" key="3">
    <source>
        <dbReference type="EMBL" id="GAX59337.1"/>
    </source>
</evidence>
<evidence type="ECO:0000313" key="4">
    <source>
        <dbReference type="Proteomes" id="UP000218542"/>
    </source>
</evidence>
<sequence length="386" mass="44491">MKKPNKRITRKGTGDVKTVSDNKTGKHSYCSMPKTVERVFGPDVNPNRAGLIRKIEKKWANGTVLHYYFFDKSSDGEYVYYTNGTRKWVGWTTQEAEKKIVRRAFDIWKKVGIGLEFKEVKSREDAEIRIGFMRGDGAWSYIGRDINGIAEDERTMNFGWDLTRQASEIDTAIHEIGHTLGFPHEHQNPNAGIVWDEESVYSDLAKPPNEWSRETTYHNIIKKIDPDTVQGSNWDPNSIMHYPFDSGMIKIPEKYYTSGLEPDPGLSKRDKTWVKSFYPPLKKNDYIDLLPFRSVQMSIKAGEQINFNIKPVATRYYNISTFGTSDTLMVLFENENGENRYRTADDDSGTGYNAKIRTKLIKGRSYVLRVRLYYSNRSGGTAVMMW</sequence>